<accession>A0A8T0E9D4</accession>
<feature type="transmembrane region" description="Helical" evidence="6">
    <location>
        <begin position="206"/>
        <end position="229"/>
    </location>
</feature>
<feature type="transmembrane region" description="Helical" evidence="6">
    <location>
        <begin position="282"/>
        <end position="303"/>
    </location>
</feature>
<evidence type="ECO:0000256" key="5">
    <source>
        <dbReference type="ARBA" id="ARBA00023136"/>
    </source>
</evidence>
<evidence type="ECO:0000313" key="9">
    <source>
        <dbReference type="Proteomes" id="UP000807504"/>
    </source>
</evidence>
<feature type="transmembrane region" description="Helical" evidence="6">
    <location>
        <begin position="40"/>
        <end position="63"/>
    </location>
</feature>
<feature type="transmembrane region" description="Helical" evidence="6">
    <location>
        <begin position="611"/>
        <end position="630"/>
    </location>
</feature>
<evidence type="ECO:0000256" key="6">
    <source>
        <dbReference type="SAM" id="Phobius"/>
    </source>
</evidence>
<feature type="transmembrane region" description="Helical" evidence="6">
    <location>
        <begin position="747"/>
        <end position="770"/>
    </location>
</feature>
<feature type="transmembrane region" description="Helical" evidence="6">
    <location>
        <begin position="480"/>
        <end position="498"/>
    </location>
</feature>
<evidence type="ECO:0000256" key="2">
    <source>
        <dbReference type="ARBA" id="ARBA00005241"/>
    </source>
</evidence>
<feature type="transmembrane region" description="Helical" evidence="6">
    <location>
        <begin position="357"/>
        <end position="383"/>
    </location>
</feature>
<dbReference type="EMBL" id="JABXBU010002230">
    <property type="protein sequence ID" value="KAF8767061.1"/>
    <property type="molecule type" value="Genomic_DNA"/>
</dbReference>
<feature type="transmembrane region" description="Helical" evidence="6">
    <location>
        <begin position="791"/>
        <end position="808"/>
    </location>
</feature>
<dbReference type="InterPro" id="IPR051717">
    <property type="entry name" value="MFS_MFSD6"/>
</dbReference>
<feature type="transmembrane region" description="Helical" evidence="6">
    <location>
        <begin position="576"/>
        <end position="599"/>
    </location>
</feature>
<feature type="transmembrane region" description="Helical" evidence="6">
    <location>
        <begin position="859"/>
        <end position="878"/>
    </location>
</feature>
<dbReference type="InterPro" id="IPR024989">
    <property type="entry name" value="MFS_assoc_dom"/>
</dbReference>
<evidence type="ECO:0000256" key="3">
    <source>
        <dbReference type="ARBA" id="ARBA00022692"/>
    </source>
</evidence>
<reference evidence="8" key="2">
    <citation type="submission" date="2020-06" db="EMBL/GenBank/DDBJ databases">
        <authorList>
            <person name="Sheffer M."/>
        </authorList>
    </citation>
    <scope>NUCLEOTIDE SEQUENCE</scope>
</reference>
<feature type="transmembrane region" description="Helical" evidence="6">
    <location>
        <begin position="898"/>
        <end position="918"/>
    </location>
</feature>
<reference evidence="8" key="1">
    <citation type="journal article" date="2020" name="bioRxiv">
        <title>Chromosome-level reference genome of the European wasp spider Argiope bruennichi: a resource for studies on range expansion and evolutionary adaptation.</title>
        <authorList>
            <person name="Sheffer M.M."/>
            <person name="Hoppe A."/>
            <person name="Krehenwinkel H."/>
            <person name="Uhl G."/>
            <person name="Kuss A.W."/>
            <person name="Jensen L."/>
            <person name="Jensen C."/>
            <person name="Gillespie R.G."/>
            <person name="Hoff K.J."/>
            <person name="Prost S."/>
        </authorList>
    </citation>
    <scope>NUCLEOTIDE SEQUENCE</scope>
</reference>
<keyword evidence="9" id="KW-1185">Reference proteome</keyword>
<feature type="domain" description="Major facilitator superfamily associated" evidence="7">
    <location>
        <begin position="549"/>
        <end position="1022"/>
    </location>
</feature>
<feature type="transmembrane region" description="Helical" evidence="6">
    <location>
        <begin position="250"/>
        <end position="270"/>
    </location>
</feature>
<organism evidence="8 9">
    <name type="scientific">Argiope bruennichi</name>
    <name type="common">Wasp spider</name>
    <name type="synonym">Aranea bruennichi</name>
    <dbReference type="NCBI Taxonomy" id="94029"/>
    <lineage>
        <taxon>Eukaryota</taxon>
        <taxon>Metazoa</taxon>
        <taxon>Ecdysozoa</taxon>
        <taxon>Arthropoda</taxon>
        <taxon>Chelicerata</taxon>
        <taxon>Arachnida</taxon>
        <taxon>Araneae</taxon>
        <taxon>Araneomorphae</taxon>
        <taxon>Entelegynae</taxon>
        <taxon>Araneoidea</taxon>
        <taxon>Araneidae</taxon>
        <taxon>Argiope</taxon>
    </lineage>
</organism>
<sequence length="1065" mass="117090">MGKFQINKKLLPVKAHFFICNGALAGVIAFLSVYAQQLGITADAIGIIFAAMSSLTVVSRPLLGGLADHFGKLKLVLVCLVLMNISADLGINFIPEATSTITNNSLICYQNNSYILQFDVDSCRRNTSLCNNLCVSKCYRCDSNNSTCDDTAFSETLIDEHLWDAEYSNGISDCIDQIKECYNTTIGRCEELKDSNEGGKTPENPLLQLCAISILAFVMYICMGSLASLSDAACFNALGEKTEMYGKQRLWGTIGWGAFALLAGYLNQLVTGSSSKYNYSAGFYMSVGLFVIDLLVIPKLQLADARTSKNIFRDVSSLIIKPRIILFMCLAFFTGLYRGIASYYIFLYLRDLHASQFVLGCASAVLCFLGELPFFFLSGWIILKIGHMNTFIVSFAAYGVRFFSYSYIVNPWWCLLIEALQGPCHGSLYAAMAAYAKIIAPEGTEATIQGLASGVYEGLGVAAGCLLGGYGFRILGGRETFFWVGVMAFVLAFINCVLNGAEMLLRRTASEQNLLRKEVKSLFPGHSGNPRICKNKMAKFQINKRLLPVKVHYFLCNGALAGVIAFISVYAKQLGISAEAIGVIFASVSSFTVISRPLLGSLVDHFQKLKLVLVSLVLINVAADLGMNFIPQPTSTSTISSNSSLICHQDAFYNIRFRTDICRGNKTFCDSDCVFSCHRCESNNTSCANNSLAIQINTLLNLELPLNESQNCIEHVLSNCNDSAMEHCNKWLKNLTNDGSETPENSLLQLCMMTLLTVVMYICMGSLASLSDAACFNALEDRPEMYGKQRMWGTMGWGSFAFLAGYLNQLATGSSSKYNYSAGFYMSIVLFALDLLVISKLKLENAKTSKHIFKDVGSLIIKPRIILFLLQVLSIGIYRGMSSYYVFWYLRTLNASQMVLGCASAVLCFLGELPFFFLSGWIIKKIGHMNTFIVSYTSYGIKFISYSYIVNPWWSLLIEVLQGPCYGSLYAAMTSYAKIISPEGTEATVQGIASGTLEGLGVATGCLLGGYGFQNFGGRETFFWIGVIAFILGIVNSIINFALSRRRTDRGTDIAELKQSLNTLK</sequence>
<keyword evidence="3 6" id="KW-0812">Transmembrane</keyword>
<dbReference type="GO" id="GO:0016020">
    <property type="term" value="C:membrane"/>
    <property type="evidence" value="ECO:0007669"/>
    <property type="project" value="UniProtKB-SubCell"/>
</dbReference>
<feature type="transmembrane region" description="Helical" evidence="6">
    <location>
        <begin position="324"/>
        <end position="345"/>
    </location>
</feature>
<feature type="domain" description="Major facilitator superfamily associated" evidence="7">
    <location>
        <begin position="13"/>
        <end position="481"/>
    </location>
</feature>
<comment type="subcellular location">
    <subcellularLocation>
        <location evidence="1">Membrane</location>
        <topology evidence="1">Multi-pass membrane protein</topology>
    </subcellularLocation>
</comment>
<dbReference type="Gene3D" id="1.20.1250.20">
    <property type="entry name" value="MFS general substrate transporter like domains"/>
    <property type="match status" value="6"/>
</dbReference>
<proteinExistence type="inferred from homology"/>
<dbReference type="Proteomes" id="UP000807504">
    <property type="component" value="Unassembled WGS sequence"/>
</dbReference>
<protein>
    <submittedName>
        <fullName evidence="8">Major facilitator superfamily domain-containing</fullName>
    </submittedName>
</protein>
<evidence type="ECO:0000313" key="8">
    <source>
        <dbReference type="EMBL" id="KAF8767061.1"/>
    </source>
</evidence>
<feature type="transmembrane region" description="Helical" evidence="6">
    <location>
        <begin position="12"/>
        <end position="34"/>
    </location>
</feature>
<name>A0A8T0E9D4_ARGBR</name>
<dbReference type="AlphaFoldDB" id="A0A8T0E9D4"/>
<dbReference type="PANTHER" id="PTHR16172">
    <property type="entry name" value="MAJOR FACILITATOR SUPERFAMILY DOMAIN-CONTAINING PROTEIN 6-LIKE"/>
    <property type="match status" value="1"/>
</dbReference>
<comment type="similarity">
    <text evidence="2">Belongs to the major facilitator superfamily. MFSD6 family.</text>
</comment>
<evidence type="ECO:0000259" key="7">
    <source>
        <dbReference type="Pfam" id="PF12832"/>
    </source>
</evidence>
<feature type="transmembrane region" description="Helical" evidence="6">
    <location>
        <begin position="551"/>
        <end position="570"/>
    </location>
</feature>
<feature type="transmembrane region" description="Helical" evidence="6">
    <location>
        <begin position="820"/>
        <end position="838"/>
    </location>
</feature>
<comment type="caution">
    <text evidence="8">The sequence shown here is derived from an EMBL/GenBank/DDBJ whole genome shotgun (WGS) entry which is preliminary data.</text>
</comment>
<evidence type="ECO:0000256" key="4">
    <source>
        <dbReference type="ARBA" id="ARBA00022989"/>
    </source>
</evidence>
<feature type="transmembrane region" description="Helical" evidence="6">
    <location>
        <begin position="1022"/>
        <end position="1043"/>
    </location>
</feature>
<dbReference type="SUPFAM" id="SSF103473">
    <property type="entry name" value="MFS general substrate transporter"/>
    <property type="match status" value="4"/>
</dbReference>
<dbReference type="PANTHER" id="PTHR16172:SF30">
    <property type="entry name" value="SUGAR BABY, ISOFORM C"/>
    <property type="match status" value="1"/>
</dbReference>
<dbReference type="InterPro" id="IPR036259">
    <property type="entry name" value="MFS_trans_sf"/>
</dbReference>
<dbReference type="Pfam" id="PF12832">
    <property type="entry name" value="MFS_1_like"/>
    <property type="match status" value="2"/>
</dbReference>
<gene>
    <name evidence="8" type="ORF">HNY73_020066</name>
</gene>
<keyword evidence="5 6" id="KW-0472">Membrane</keyword>
<feature type="transmembrane region" description="Helical" evidence="6">
    <location>
        <begin position="75"/>
        <end position="94"/>
    </location>
</feature>
<keyword evidence="4 6" id="KW-1133">Transmembrane helix</keyword>
<feature type="transmembrane region" description="Helical" evidence="6">
    <location>
        <begin position="930"/>
        <end position="949"/>
    </location>
</feature>
<feature type="transmembrane region" description="Helical" evidence="6">
    <location>
        <begin position="390"/>
        <end position="408"/>
    </location>
</feature>
<evidence type="ECO:0000256" key="1">
    <source>
        <dbReference type="ARBA" id="ARBA00004141"/>
    </source>
</evidence>